<dbReference type="EnsemblMetazoa" id="G8028.1">
    <property type="protein sequence ID" value="G8028.1:cds"/>
    <property type="gene ID" value="G8028"/>
</dbReference>
<accession>A0A8W8NTB7</accession>
<evidence type="ECO:0000259" key="2">
    <source>
        <dbReference type="SMART" id="SM00034"/>
    </source>
</evidence>
<dbReference type="SUPFAM" id="SSF56436">
    <property type="entry name" value="C-type lectin-like"/>
    <property type="match status" value="1"/>
</dbReference>
<feature type="domain" description="C-type lectin" evidence="2">
    <location>
        <begin position="106"/>
        <end position="228"/>
    </location>
</feature>
<dbReference type="OMA" id="CEYSKIC"/>
<evidence type="ECO:0000313" key="4">
    <source>
        <dbReference type="Proteomes" id="UP000005408"/>
    </source>
</evidence>
<keyword evidence="1" id="KW-0732">Signal</keyword>
<sequence>MNILPKACLFIFLVVNAIHSGSAVFKSKYGIKTIEYPKESCQRIDNVRSKGQCLGACVITVDKIVMISHDESTKTCMCCNDISGSDIIGPNWKSYALRTFPLSDGCTTYNLTSHQICLKYFPVRARYSSARNLCQAEDGDLIKIDSQEKYDIFETFHVPIANNTLIEVWVQGEKIEGQWKFDDGTPIPNFCPIFPGTNPEEIRIRARGSTSFVCWDNLNIALFHYSCEYPVN</sequence>
<organism evidence="3 4">
    <name type="scientific">Magallana gigas</name>
    <name type="common">Pacific oyster</name>
    <name type="synonym">Crassostrea gigas</name>
    <dbReference type="NCBI Taxonomy" id="29159"/>
    <lineage>
        <taxon>Eukaryota</taxon>
        <taxon>Metazoa</taxon>
        <taxon>Spiralia</taxon>
        <taxon>Lophotrochozoa</taxon>
        <taxon>Mollusca</taxon>
        <taxon>Bivalvia</taxon>
        <taxon>Autobranchia</taxon>
        <taxon>Pteriomorphia</taxon>
        <taxon>Ostreida</taxon>
        <taxon>Ostreoidea</taxon>
        <taxon>Ostreidae</taxon>
        <taxon>Magallana</taxon>
    </lineage>
</organism>
<dbReference type="InterPro" id="IPR016187">
    <property type="entry name" value="CTDL_fold"/>
</dbReference>
<dbReference type="OrthoDB" id="6071702at2759"/>
<dbReference type="CDD" id="cd00037">
    <property type="entry name" value="CLECT"/>
    <property type="match status" value="1"/>
</dbReference>
<dbReference type="InterPro" id="IPR001304">
    <property type="entry name" value="C-type_lectin-like"/>
</dbReference>
<keyword evidence="4" id="KW-1185">Reference proteome</keyword>
<dbReference type="AlphaFoldDB" id="A0A8W8NTB7"/>
<evidence type="ECO:0000256" key="1">
    <source>
        <dbReference type="SAM" id="SignalP"/>
    </source>
</evidence>
<dbReference type="Proteomes" id="UP000005408">
    <property type="component" value="Unassembled WGS sequence"/>
</dbReference>
<dbReference type="InterPro" id="IPR016186">
    <property type="entry name" value="C-type_lectin-like/link_sf"/>
</dbReference>
<reference evidence="3" key="1">
    <citation type="submission" date="2022-08" db="UniProtKB">
        <authorList>
            <consortium name="EnsemblMetazoa"/>
        </authorList>
    </citation>
    <scope>IDENTIFICATION</scope>
    <source>
        <strain evidence="3">05x7-T-G4-1.051#20</strain>
    </source>
</reference>
<dbReference type="Gene3D" id="3.10.100.10">
    <property type="entry name" value="Mannose-Binding Protein A, subunit A"/>
    <property type="match status" value="1"/>
</dbReference>
<proteinExistence type="predicted"/>
<evidence type="ECO:0000313" key="3">
    <source>
        <dbReference type="EnsemblMetazoa" id="G8028.1:cds"/>
    </source>
</evidence>
<feature type="signal peptide" evidence="1">
    <location>
        <begin position="1"/>
        <end position="23"/>
    </location>
</feature>
<feature type="chain" id="PRO_5036443228" description="C-type lectin domain-containing protein" evidence="1">
    <location>
        <begin position="24"/>
        <end position="232"/>
    </location>
</feature>
<dbReference type="SMART" id="SM00034">
    <property type="entry name" value="CLECT"/>
    <property type="match status" value="1"/>
</dbReference>
<protein>
    <recommendedName>
        <fullName evidence="2">C-type lectin domain-containing protein</fullName>
    </recommendedName>
</protein>
<name>A0A8W8NTB7_MAGGI</name>